<keyword evidence="7" id="KW-0961">Cell wall biogenesis/degradation</keyword>
<comment type="similarity">
    <text evidence="2">Belongs to the glycosyl hydrolase 81 family.</text>
</comment>
<evidence type="ECO:0000313" key="10">
    <source>
        <dbReference type="EMBL" id="RHY93875.1"/>
    </source>
</evidence>
<keyword evidence="4" id="KW-0378">Hydrolase</keyword>
<proteinExistence type="inferred from homology"/>
<dbReference type="InterPro" id="IPR005200">
    <property type="entry name" value="Endo-beta-glucanase"/>
</dbReference>
<accession>A0A418DFK0</accession>
<feature type="non-terminal residue" evidence="10">
    <location>
        <position position="332"/>
    </location>
</feature>
<reference evidence="10 11" key="1">
    <citation type="submission" date="2018-08" db="EMBL/GenBank/DDBJ databases">
        <title>Aphanomyces genome sequencing and annotation.</title>
        <authorList>
            <person name="Minardi D."/>
            <person name="Oidtmann B."/>
            <person name="Van Der Giezen M."/>
            <person name="Studholme D.J."/>
        </authorList>
    </citation>
    <scope>NUCLEOTIDE SEQUENCE [LARGE SCALE GENOMIC DNA]</scope>
    <source>
        <strain evidence="10 11">Sv</strain>
    </source>
</reference>
<sequence>MRGAVTGVVGSTWHMQEPIADVPWDYPQDQGVFATPYSRAYNATIDFISSALDKDIDRFPAFAEDSYNFGKQFGREARLVLTAHRFNHTNVFAKGLAKLQSQILSWLQGMNVDHFVYDTAYGGLITVHGFRSDGEDYGNGNYNDHHFHYGYFLYGLAVIRRFNASFADEHQDAIVYLLSDIGAPLGNVSSSFLKNFPQRELFPTARHKDWFVGHSYASGLFPQANGKSQESSSEAVNAYYALALFTSLDPDDSSYFEYARLLLAMEIRSTQLYWHIPAAQSPPIYEPAFAANKMVGVVSEMDVVYSTWFGDRPAFIHGIQVIPVTPITASLL</sequence>
<dbReference type="GO" id="GO:0042973">
    <property type="term" value="F:glucan endo-1,3-beta-D-glucosidase activity"/>
    <property type="evidence" value="ECO:0007669"/>
    <property type="project" value="UniProtKB-EC"/>
</dbReference>
<keyword evidence="6" id="KW-0326">Glycosidase</keyword>
<evidence type="ECO:0000256" key="8">
    <source>
        <dbReference type="ARBA" id="ARBA00023326"/>
    </source>
</evidence>
<keyword evidence="8" id="KW-0624">Polysaccharide degradation</keyword>
<evidence type="ECO:0000259" key="9">
    <source>
        <dbReference type="Pfam" id="PF17652"/>
    </source>
</evidence>
<dbReference type="PROSITE" id="PS52008">
    <property type="entry name" value="GH81"/>
    <property type="match status" value="1"/>
</dbReference>
<dbReference type="EMBL" id="QUTG01002970">
    <property type="protein sequence ID" value="RHY93875.1"/>
    <property type="molecule type" value="Genomic_DNA"/>
</dbReference>
<dbReference type="Pfam" id="PF17652">
    <property type="entry name" value="Glyco_hydro81C"/>
    <property type="match status" value="1"/>
</dbReference>
<dbReference type="PANTHER" id="PTHR31983:SF0">
    <property type="entry name" value="GLUCAN ENDO-1,3-BETA-D-GLUCOSIDASE 2"/>
    <property type="match status" value="1"/>
</dbReference>
<feature type="domain" description="Glycosyl hydrolase family 81 C-terminal" evidence="9">
    <location>
        <begin position="46"/>
        <end position="329"/>
    </location>
</feature>
<dbReference type="GO" id="GO:0071555">
    <property type="term" value="P:cell wall organization"/>
    <property type="evidence" value="ECO:0007669"/>
    <property type="project" value="UniProtKB-KW"/>
</dbReference>
<evidence type="ECO:0000256" key="5">
    <source>
        <dbReference type="ARBA" id="ARBA00023277"/>
    </source>
</evidence>
<gene>
    <name evidence="10" type="ORF">DYB35_006266</name>
</gene>
<evidence type="ECO:0000256" key="6">
    <source>
        <dbReference type="ARBA" id="ARBA00023295"/>
    </source>
</evidence>
<evidence type="ECO:0000256" key="7">
    <source>
        <dbReference type="ARBA" id="ARBA00023316"/>
    </source>
</evidence>
<name>A0A418DFK0_APHAT</name>
<dbReference type="GO" id="GO:0000272">
    <property type="term" value="P:polysaccharide catabolic process"/>
    <property type="evidence" value="ECO:0007669"/>
    <property type="project" value="UniProtKB-KW"/>
</dbReference>
<dbReference type="Proteomes" id="UP000285712">
    <property type="component" value="Unassembled WGS sequence"/>
</dbReference>
<keyword evidence="5" id="KW-0119">Carbohydrate metabolism</keyword>
<evidence type="ECO:0000256" key="3">
    <source>
        <dbReference type="ARBA" id="ARBA00012780"/>
    </source>
</evidence>
<dbReference type="EC" id="3.2.1.39" evidence="3"/>
<dbReference type="GO" id="GO:0052861">
    <property type="term" value="F:endo-1,3(4)-beta-glucanase activity"/>
    <property type="evidence" value="ECO:0007669"/>
    <property type="project" value="InterPro"/>
</dbReference>
<protein>
    <recommendedName>
        <fullName evidence="3">glucan endo-1,3-beta-D-glucosidase</fullName>
        <ecNumber evidence="3">3.2.1.39</ecNumber>
    </recommendedName>
</protein>
<evidence type="ECO:0000256" key="4">
    <source>
        <dbReference type="ARBA" id="ARBA00022801"/>
    </source>
</evidence>
<organism evidence="10 11">
    <name type="scientific">Aphanomyces astaci</name>
    <name type="common">Crayfish plague agent</name>
    <dbReference type="NCBI Taxonomy" id="112090"/>
    <lineage>
        <taxon>Eukaryota</taxon>
        <taxon>Sar</taxon>
        <taxon>Stramenopiles</taxon>
        <taxon>Oomycota</taxon>
        <taxon>Saprolegniomycetes</taxon>
        <taxon>Saprolegniales</taxon>
        <taxon>Verrucalvaceae</taxon>
        <taxon>Aphanomyces</taxon>
    </lineage>
</organism>
<evidence type="ECO:0000256" key="1">
    <source>
        <dbReference type="ARBA" id="ARBA00000382"/>
    </source>
</evidence>
<comment type="catalytic activity">
    <reaction evidence="1">
        <text>Hydrolysis of (1-&gt;3)-beta-D-glucosidic linkages in (1-&gt;3)-beta-D-glucans.</text>
        <dbReference type="EC" id="3.2.1.39"/>
    </reaction>
</comment>
<dbReference type="VEuPathDB" id="FungiDB:H257_06724"/>
<comment type="caution">
    <text evidence="10">The sequence shown here is derived from an EMBL/GenBank/DDBJ whole genome shotgun (WGS) entry which is preliminary data.</text>
</comment>
<dbReference type="InterPro" id="IPR040720">
    <property type="entry name" value="GH81_C"/>
</dbReference>
<dbReference type="AlphaFoldDB" id="A0A418DFK0"/>
<dbReference type="PANTHER" id="PTHR31983">
    <property type="entry name" value="ENDO-1,3(4)-BETA-GLUCANASE 1"/>
    <property type="match status" value="1"/>
</dbReference>
<evidence type="ECO:0000256" key="2">
    <source>
        <dbReference type="ARBA" id="ARBA00010730"/>
    </source>
</evidence>
<evidence type="ECO:0000313" key="11">
    <source>
        <dbReference type="Proteomes" id="UP000285712"/>
    </source>
</evidence>